<dbReference type="Pfam" id="PF06945">
    <property type="entry name" value="DUF1289"/>
    <property type="match status" value="1"/>
</dbReference>
<dbReference type="Proteomes" id="UP001305521">
    <property type="component" value="Chromosome"/>
</dbReference>
<dbReference type="RefSeq" id="WP_318648476.1">
    <property type="nucleotide sequence ID" value="NZ_CP137852.1"/>
</dbReference>
<dbReference type="PANTHER" id="PTHR35175:SF2">
    <property type="entry name" value="DUF1289 DOMAIN-CONTAINING PROTEIN"/>
    <property type="match status" value="1"/>
</dbReference>
<organism evidence="1 2">
    <name type="scientific">Sediminicoccus rosea</name>
    <dbReference type="NCBI Taxonomy" id="1225128"/>
    <lineage>
        <taxon>Bacteria</taxon>
        <taxon>Pseudomonadati</taxon>
        <taxon>Pseudomonadota</taxon>
        <taxon>Alphaproteobacteria</taxon>
        <taxon>Acetobacterales</taxon>
        <taxon>Roseomonadaceae</taxon>
        <taxon>Sediminicoccus</taxon>
    </lineage>
</organism>
<keyword evidence="2" id="KW-1185">Reference proteome</keyword>
<protein>
    <submittedName>
        <fullName evidence="1">DUF1289 domain-containing protein</fullName>
    </submittedName>
</protein>
<gene>
    <name evidence="1" type="ORF">R9Z33_20755</name>
</gene>
<reference evidence="1 2" key="1">
    <citation type="submission" date="2023-11" db="EMBL/GenBank/DDBJ databases">
        <title>Arctic aerobic anoxygenic photoheterotroph Sediminicoccus rosea KRV36 adapts its photosynthesis to long days of polar summer.</title>
        <authorList>
            <person name="Tomasch J."/>
            <person name="Kopejtka K."/>
            <person name="Bily T."/>
            <person name="Gardiner A.T."/>
            <person name="Gardian Z."/>
            <person name="Shivaramu S."/>
            <person name="Koblizek M."/>
            <person name="Engelhardt F."/>
            <person name="Kaftan D."/>
        </authorList>
    </citation>
    <scope>NUCLEOTIDE SEQUENCE [LARGE SCALE GENOMIC DNA]</scope>
    <source>
        <strain evidence="1 2">R-30</strain>
    </source>
</reference>
<dbReference type="InterPro" id="IPR010710">
    <property type="entry name" value="DUF1289"/>
</dbReference>
<dbReference type="EMBL" id="CP137852">
    <property type="protein sequence ID" value="WPB84514.1"/>
    <property type="molecule type" value="Genomic_DNA"/>
</dbReference>
<sequence>MPALPGQAEAPASPCVQICALDAADICLGCGRSRDEITRWMRASAAERRAICDAARDRLALRHLPPTPAR</sequence>
<name>A0ABZ0PFK9_9PROT</name>
<dbReference type="PANTHER" id="PTHR35175">
    <property type="entry name" value="DUF1289 DOMAIN-CONTAINING PROTEIN"/>
    <property type="match status" value="1"/>
</dbReference>
<accession>A0ABZ0PFK9</accession>
<evidence type="ECO:0000313" key="2">
    <source>
        <dbReference type="Proteomes" id="UP001305521"/>
    </source>
</evidence>
<proteinExistence type="predicted"/>
<evidence type="ECO:0000313" key="1">
    <source>
        <dbReference type="EMBL" id="WPB84514.1"/>
    </source>
</evidence>